<comment type="caution">
    <text evidence="2">The sequence shown here is derived from an EMBL/GenBank/DDBJ whole genome shotgun (WGS) entry which is preliminary data.</text>
</comment>
<evidence type="ECO:0000313" key="3">
    <source>
        <dbReference type="Proteomes" id="UP000735302"/>
    </source>
</evidence>
<feature type="compositionally biased region" description="Basic and acidic residues" evidence="1">
    <location>
        <begin position="158"/>
        <end position="171"/>
    </location>
</feature>
<name>A0AAV3YSF1_9GAST</name>
<gene>
    <name evidence="2" type="ORF">PoB_001236700</name>
</gene>
<evidence type="ECO:0000256" key="1">
    <source>
        <dbReference type="SAM" id="MobiDB-lite"/>
    </source>
</evidence>
<feature type="compositionally biased region" description="Low complexity" evidence="1">
    <location>
        <begin position="146"/>
        <end position="157"/>
    </location>
</feature>
<dbReference type="AlphaFoldDB" id="A0AAV3YSF1"/>
<organism evidence="2 3">
    <name type="scientific">Plakobranchus ocellatus</name>
    <dbReference type="NCBI Taxonomy" id="259542"/>
    <lineage>
        <taxon>Eukaryota</taxon>
        <taxon>Metazoa</taxon>
        <taxon>Spiralia</taxon>
        <taxon>Lophotrochozoa</taxon>
        <taxon>Mollusca</taxon>
        <taxon>Gastropoda</taxon>
        <taxon>Heterobranchia</taxon>
        <taxon>Euthyneura</taxon>
        <taxon>Panpulmonata</taxon>
        <taxon>Sacoglossa</taxon>
        <taxon>Placobranchoidea</taxon>
        <taxon>Plakobranchidae</taxon>
        <taxon>Plakobranchus</taxon>
    </lineage>
</organism>
<feature type="region of interest" description="Disordered" evidence="1">
    <location>
        <begin position="28"/>
        <end position="171"/>
    </location>
</feature>
<dbReference type="Proteomes" id="UP000735302">
    <property type="component" value="Unassembled WGS sequence"/>
</dbReference>
<proteinExistence type="predicted"/>
<dbReference type="EMBL" id="BLXT01001473">
    <property type="protein sequence ID" value="GFN85861.1"/>
    <property type="molecule type" value="Genomic_DNA"/>
</dbReference>
<feature type="compositionally biased region" description="Basic and acidic residues" evidence="1">
    <location>
        <begin position="111"/>
        <end position="124"/>
    </location>
</feature>
<accession>A0AAV3YSF1</accession>
<reference evidence="2 3" key="1">
    <citation type="journal article" date="2021" name="Elife">
        <title>Chloroplast acquisition without the gene transfer in kleptoplastic sea slugs, Plakobranchus ocellatus.</title>
        <authorList>
            <person name="Maeda T."/>
            <person name="Takahashi S."/>
            <person name="Yoshida T."/>
            <person name="Shimamura S."/>
            <person name="Takaki Y."/>
            <person name="Nagai Y."/>
            <person name="Toyoda A."/>
            <person name="Suzuki Y."/>
            <person name="Arimoto A."/>
            <person name="Ishii H."/>
            <person name="Satoh N."/>
            <person name="Nishiyama T."/>
            <person name="Hasebe M."/>
            <person name="Maruyama T."/>
            <person name="Minagawa J."/>
            <person name="Obokata J."/>
            <person name="Shigenobu S."/>
        </authorList>
    </citation>
    <scope>NUCLEOTIDE SEQUENCE [LARGE SCALE GENOMIC DNA]</scope>
</reference>
<sequence>MKYGMKEELWKRFVRGLSNKDKMRQKLESKCLNGLPETSRRDYSESLPDNIEIQRGNKTSSRDYSESLPDNIEVQRGNKTSRRDYSGSLDVQRGNKTSRRDYSESLPDNTDVQRGDKTSRRDYSESLPDNIEVQRASPQQGDIKFSSSPSVLASAPVTRDRTHDRGISADI</sequence>
<evidence type="ECO:0000313" key="2">
    <source>
        <dbReference type="EMBL" id="GFN85861.1"/>
    </source>
</evidence>
<keyword evidence="3" id="KW-1185">Reference proteome</keyword>
<protein>
    <submittedName>
        <fullName evidence="2">Uncharacterized protein</fullName>
    </submittedName>
</protein>